<dbReference type="Pfam" id="PF12872">
    <property type="entry name" value="OST-HTH"/>
    <property type="match status" value="1"/>
</dbReference>
<dbReference type="InterPro" id="IPR041966">
    <property type="entry name" value="LOTUS-like"/>
</dbReference>
<dbReference type="InterPro" id="IPR025605">
    <property type="entry name" value="OST-HTH/LOTUS_dom"/>
</dbReference>
<feature type="domain" description="HTH OST-type" evidence="2">
    <location>
        <begin position="166"/>
        <end position="229"/>
    </location>
</feature>
<dbReference type="Pfam" id="PF01936">
    <property type="entry name" value="NYN"/>
    <property type="match status" value="1"/>
</dbReference>
<dbReference type="Proteomes" id="UP001500840">
    <property type="component" value="Unassembled WGS sequence"/>
</dbReference>
<accession>A0ABP8M8K8</accession>
<gene>
    <name evidence="3" type="ORF">GCM10023156_03700</name>
</gene>
<dbReference type="InterPro" id="IPR021139">
    <property type="entry name" value="NYN"/>
</dbReference>
<dbReference type="CDD" id="cd10146">
    <property type="entry name" value="LabA_like_C"/>
    <property type="match status" value="1"/>
</dbReference>
<name>A0ABP8M8K8_9BACT</name>
<dbReference type="Gene3D" id="3.30.420.610">
    <property type="entry name" value="LOTUS domain-like"/>
    <property type="match status" value="1"/>
</dbReference>
<reference evidence="4" key="1">
    <citation type="journal article" date="2019" name="Int. J. Syst. Evol. Microbiol.">
        <title>The Global Catalogue of Microorganisms (GCM) 10K type strain sequencing project: providing services to taxonomists for standard genome sequencing and annotation.</title>
        <authorList>
            <consortium name="The Broad Institute Genomics Platform"/>
            <consortium name="The Broad Institute Genome Sequencing Center for Infectious Disease"/>
            <person name="Wu L."/>
            <person name="Ma J."/>
        </authorList>
    </citation>
    <scope>NUCLEOTIDE SEQUENCE [LARGE SCALE GENOMIC DNA]</scope>
    <source>
        <strain evidence="4">JCM 17759</strain>
    </source>
</reference>
<dbReference type="EMBL" id="BAABGA010000006">
    <property type="protein sequence ID" value="GAA4444837.1"/>
    <property type="molecule type" value="Genomic_DNA"/>
</dbReference>
<organism evidence="3 4">
    <name type="scientific">Novipirellula rosea</name>
    <dbReference type="NCBI Taxonomy" id="1031540"/>
    <lineage>
        <taxon>Bacteria</taxon>
        <taxon>Pseudomonadati</taxon>
        <taxon>Planctomycetota</taxon>
        <taxon>Planctomycetia</taxon>
        <taxon>Pirellulales</taxon>
        <taxon>Pirellulaceae</taxon>
        <taxon>Novipirellula</taxon>
    </lineage>
</organism>
<sequence length="244" mass="27308">MPNQPKSGNNIALLIDADNAIAAKIKFIITNLATHGVVNIRKAYGNWAKDELKSWAKVLHQYAIAPKQYFDLVSGKNATDMALLIDAMDILYTKQVNTFCLVTSDCDFTPLALRLREEGKQVIGFGLQKSPKPFVHACTQFVYLDKDDTAKPKQTQPTRTLGTVLKQDTQLMNLLRTAVKQNTGEDGWASLGQVGSYLSKQGTFNQRDHGYAKLIDLFKAIDRFEVENPKPPGRPRVQIRQKKS</sequence>
<dbReference type="RefSeq" id="WP_345318840.1">
    <property type="nucleotide sequence ID" value="NZ_BAABGA010000006.1"/>
</dbReference>
<dbReference type="CDD" id="cd11297">
    <property type="entry name" value="PIN_LabA-like_N_1"/>
    <property type="match status" value="1"/>
</dbReference>
<feature type="domain" description="NYN" evidence="1">
    <location>
        <begin position="10"/>
        <end position="145"/>
    </location>
</feature>
<keyword evidence="4" id="KW-1185">Reference proteome</keyword>
<dbReference type="PANTHER" id="PTHR35811:SF1">
    <property type="entry name" value="HTH OST-TYPE DOMAIN-CONTAINING PROTEIN"/>
    <property type="match status" value="1"/>
</dbReference>
<dbReference type="PANTHER" id="PTHR35811">
    <property type="entry name" value="SLR1870 PROTEIN"/>
    <property type="match status" value="1"/>
</dbReference>
<evidence type="ECO:0000313" key="3">
    <source>
        <dbReference type="EMBL" id="GAA4444837.1"/>
    </source>
</evidence>
<comment type="caution">
    <text evidence="3">The sequence shown here is derived from an EMBL/GenBank/DDBJ whole genome shotgun (WGS) entry which is preliminary data.</text>
</comment>
<protein>
    <submittedName>
        <fullName evidence="3">NYN domain-containing protein</fullName>
    </submittedName>
</protein>
<evidence type="ECO:0000259" key="2">
    <source>
        <dbReference type="Pfam" id="PF12872"/>
    </source>
</evidence>
<proteinExistence type="predicted"/>
<dbReference type="Gene3D" id="3.40.50.1010">
    <property type="entry name" value="5'-nuclease"/>
    <property type="match status" value="1"/>
</dbReference>
<evidence type="ECO:0000259" key="1">
    <source>
        <dbReference type="Pfam" id="PF01936"/>
    </source>
</evidence>
<evidence type="ECO:0000313" key="4">
    <source>
        <dbReference type="Proteomes" id="UP001500840"/>
    </source>
</evidence>